<accession>A0A537JEB6</accession>
<gene>
    <name evidence="2" type="ORF">E6H03_06400</name>
</gene>
<dbReference type="EMBL" id="VBAN01000187">
    <property type="protein sequence ID" value="TMI81897.1"/>
    <property type="molecule type" value="Genomic_DNA"/>
</dbReference>
<evidence type="ECO:0000313" key="3">
    <source>
        <dbReference type="Proteomes" id="UP000318093"/>
    </source>
</evidence>
<comment type="caution">
    <text evidence="2">The sequence shown here is derived from an EMBL/GenBank/DDBJ whole genome shotgun (WGS) entry which is preliminary data.</text>
</comment>
<reference evidence="2 3" key="1">
    <citation type="journal article" date="2019" name="Nat. Microbiol.">
        <title>Mediterranean grassland soil C-N compound turnover is dependent on rainfall and depth, and is mediated by genomically divergent microorganisms.</title>
        <authorList>
            <person name="Diamond S."/>
            <person name="Andeer P.F."/>
            <person name="Li Z."/>
            <person name="Crits-Christoph A."/>
            <person name="Burstein D."/>
            <person name="Anantharaman K."/>
            <person name="Lane K.R."/>
            <person name="Thomas B.C."/>
            <person name="Pan C."/>
            <person name="Northen T.R."/>
            <person name="Banfield J.F."/>
        </authorList>
    </citation>
    <scope>NUCLEOTIDE SEQUENCE [LARGE SCALE GENOMIC DNA]</scope>
    <source>
        <strain evidence="2">NP_6</strain>
    </source>
</reference>
<dbReference type="InterPro" id="IPR009711">
    <property type="entry name" value="UPF0473"/>
</dbReference>
<evidence type="ECO:0000256" key="1">
    <source>
        <dbReference type="SAM" id="MobiDB-lite"/>
    </source>
</evidence>
<proteinExistence type="predicted"/>
<feature type="region of interest" description="Disordered" evidence="1">
    <location>
        <begin position="75"/>
        <end position="102"/>
    </location>
</feature>
<protein>
    <submittedName>
        <fullName evidence="2">DUF1292 domain-containing protein</fullName>
    </submittedName>
</protein>
<organism evidence="2 3">
    <name type="scientific">Candidatus Segetimicrobium genomatis</name>
    <dbReference type="NCBI Taxonomy" id="2569760"/>
    <lineage>
        <taxon>Bacteria</taxon>
        <taxon>Bacillati</taxon>
        <taxon>Candidatus Sysuimicrobiota</taxon>
        <taxon>Candidatus Sysuimicrobiia</taxon>
        <taxon>Candidatus Sysuimicrobiales</taxon>
        <taxon>Candidatus Segetimicrobiaceae</taxon>
        <taxon>Candidatus Segetimicrobium</taxon>
    </lineage>
</organism>
<dbReference type="Pfam" id="PF06949">
    <property type="entry name" value="DUF1292"/>
    <property type="match status" value="1"/>
</dbReference>
<evidence type="ECO:0000313" key="2">
    <source>
        <dbReference type="EMBL" id="TMI81897.1"/>
    </source>
</evidence>
<dbReference type="Proteomes" id="UP000318093">
    <property type="component" value="Unassembled WGS sequence"/>
</dbReference>
<name>A0A537JEB6_9BACT</name>
<sequence length="102" mass="11174">MGGDEDVITLLDEDGVEHEFSVVDVLEVDQRRYAVLQPVVGGEESESAVIFRMEDDTLITIEDDAEFERVRQAFEALEDQPSEDQAGGAPDASTEGSSETTH</sequence>
<dbReference type="AlphaFoldDB" id="A0A537JEB6"/>